<evidence type="ECO:0000313" key="8">
    <source>
        <dbReference type="EMBL" id="CAG9996785.1"/>
    </source>
</evidence>
<accession>A0A9N9UMW2</accession>
<dbReference type="PRINTS" id="PR00419">
    <property type="entry name" value="ADXRDTASE"/>
</dbReference>
<keyword evidence="7" id="KW-0503">Monooxygenase</keyword>
<dbReference type="InterPro" id="IPR050346">
    <property type="entry name" value="FMO-like"/>
</dbReference>
<comment type="caution">
    <text evidence="8">The sequence shown here is derived from an EMBL/GenBank/DDBJ whole genome shotgun (WGS) entry which is preliminary data.</text>
</comment>
<proteinExistence type="inferred from homology"/>
<keyword evidence="9" id="KW-1185">Reference proteome</keyword>
<keyword evidence="4" id="KW-0274">FAD</keyword>
<dbReference type="FunFam" id="3.50.50.60:FF:000138">
    <property type="entry name" value="Flavin-containing monooxygenase"/>
    <property type="match status" value="1"/>
</dbReference>
<dbReference type="OrthoDB" id="66881at2759"/>
<dbReference type="Proteomes" id="UP000754883">
    <property type="component" value="Unassembled WGS sequence"/>
</dbReference>
<evidence type="ECO:0008006" key="10">
    <source>
        <dbReference type="Google" id="ProtNLM"/>
    </source>
</evidence>
<reference evidence="8 9" key="2">
    <citation type="submission" date="2021-10" db="EMBL/GenBank/DDBJ databases">
        <authorList>
            <person name="Piombo E."/>
        </authorList>
    </citation>
    <scope>NUCLEOTIDE SEQUENCE [LARGE SCALE GENOMIC DNA]</scope>
</reference>
<dbReference type="InterPro" id="IPR020946">
    <property type="entry name" value="Flavin_mOase-like"/>
</dbReference>
<dbReference type="AlphaFoldDB" id="A0A9N9UMW2"/>
<dbReference type="GO" id="GO:0050660">
    <property type="term" value="F:flavin adenine dinucleotide binding"/>
    <property type="evidence" value="ECO:0007669"/>
    <property type="project" value="InterPro"/>
</dbReference>
<comment type="similarity">
    <text evidence="2">Belongs to the FMO family.</text>
</comment>
<keyword evidence="6" id="KW-0560">Oxidoreductase</keyword>
<dbReference type="InterPro" id="IPR036188">
    <property type="entry name" value="FAD/NAD-bd_sf"/>
</dbReference>
<evidence type="ECO:0000313" key="9">
    <source>
        <dbReference type="Proteomes" id="UP000754883"/>
    </source>
</evidence>
<evidence type="ECO:0000256" key="5">
    <source>
        <dbReference type="ARBA" id="ARBA00022857"/>
    </source>
</evidence>
<evidence type="ECO:0000256" key="2">
    <source>
        <dbReference type="ARBA" id="ARBA00009183"/>
    </source>
</evidence>
<dbReference type="EMBL" id="CABFNO020001541">
    <property type="protein sequence ID" value="CAG9996785.1"/>
    <property type="molecule type" value="Genomic_DNA"/>
</dbReference>
<evidence type="ECO:0000256" key="7">
    <source>
        <dbReference type="ARBA" id="ARBA00023033"/>
    </source>
</evidence>
<reference evidence="9" key="1">
    <citation type="submission" date="2019-06" db="EMBL/GenBank/DDBJ databases">
        <authorList>
            <person name="Broberg M."/>
        </authorList>
    </citation>
    <scope>NUCLEOTIDE SEQUENCE [LARGE SCALE GENOMIC DNA]</scope>
</reference>
<dbReference type="SUPFAM" id="SSF51905">
    <property type="entry name" value="FAD/NAD(P)-binding domain"/>
    <property type="match status" value="2"/>
</dbReference>
<comment type="cofactor">
    <cofactor evidence="1">
        <name>FAD</name>
        <dbReference type="ChEBI" id="CHEBI:57692"/>
    </cofactor>
</comment>
<evidence type="ECO:0000256" key="4">
    <source>
        <dbReference type="ARBA" id="ARBA00022827"/>
    </source>
</evidence>
<dbReference type="Gene3D" id="3.50.50.60">
    <property type="entry name" value="FAD/NAD(P)-binding domain"/>
    <property type="match status" value="2"/>
</dbReference>
<name>A0A9N9UMW2_9HYPO</name>
<evidence type="ECO:0000256" key="6">
    <source>
        <dbReference type="ARBA" id="ARBA00023002"/>
    </source>
</evidence>
<dbReference type="GO" id="GO:0050661">
    <property type="term" value="F:NADP binding"/>
    <property type="evidence" value="ECO:0007669"/>
    <property type="project" value="InterPro"/>
</dbReference>
<keyword evidence="3" id="KW-0285">Flavoprotein</keyword>
<keyword evidence="5" id="KW-0521">NADP</keyword>
<dbReference type="GO" id="GO:0004499">
    <property type="term" value="F:N,N-dimethylaniline monooxygenase activity"/>
    <property type="evidence" value="ECO:0007669"/>
    <property type="project" value="InterPro"/>
</dbReference>
<dbReference type="Pfam" id="PF00743">
    <property type="entry name" value="FMO-like"/>
    <property type="match status" value="1"/>
</dbReference>
<protein>
    <recommendedName>
        <fullName evidence="10">FAD/NAD(P)-binding domain-containing protein</fullName>
    </recommendedName>
</protein>
<gene>
    <name evidence="8" type="ORF">CBYS24578_00015912</name>
</gene>
<dbReference type="Pfam" id="PF13450">
    <property type="entry name" value="NAD_binding_8"/>
    <property type="match status" value="1"/>
</dbReference>
<dbReference type="PANTHER" id="PTHR23023">
    <property type="entry name" value="DIMETHYLANILINE MONOOXYGENASE"/>
    <property type="match status" value="1"/>
</dbReference>
<evidence type="ECO:0000256" key="1">
    <source>
        <dbReference type="ARBA" id="ARBA00001974"/>
    </source>
</evidence>
<sequence length="499" mass="55233">MGETTAFSSHTADTNIGGVKSVAIIGAGPSGLSAAKYLSAEESINQVDVFEQRPHTGGLWNYTPQHRRDNFAIVPQTSPFVGEDQPVPASHGVSGAEFVSPIYERLETNNATPLMGFGDFPFPENSQLFATHDTVRKYVQAYGKGVEHMIQFNTQVVDVRLIPATASSRDSWSVTTQRFADKEVNTTVYDAVVVASGHFTVPWIPDIPGMKAWETKFPGSIHHAKYFRRPEDYSGKKVIVVGNNASGIDIGAQINTYCNKPIIFSQRKESLTNQGLPPIIGKVTHPEIVEYLPEPKRTVKFTDGSTEENVDIILYATGYLYSLPFLESLQDTSFPPIGDGTRVQHTYRHLIYRPNPTLSFLTLNQNLIPYPHSEAQSTVLAHLFTGRLTLPTDDEMRRWETKRLEETGSAGFHTLPVSDPDQTPGICLWGSQASGSAAKVLIPWTQKHLWIWENMPALRRAFVSMGEKRRGVTSVEQLRLASGLPAFWETTGSVASTKL</sequence>
<evidence type="ECO:0000256" key="3">
    <source>
        <dbReference type="ARBA" id="ARBA00022630"/>
    </source>
</evidence>
<organism evidence="8 9">
    <name type="scientific">Clonostachys byssicola</name>
    <dbReference type="NCBI Taxonomy" id="160290"/>
    <lineage>
        <taxon>Eukaryota</taxon>
        <taxon>Fungi</taxon>
        <taxon>Dikarya</taxon>
        <taxon>Ascomycota</taxon>
        <taxon>Pezizomycotina</taxon>
        <taxon>Sordariomycetes</taxon>
        <taxon>Hypocreomycetidae</taxon>
        <taxon>Hypocreales</taxon>
        <taxon>Bionectriaceae</taxon>
        <taxon>Clonostachys</taxon>
    </lineage>
</organism>